<comment type="caution">
    <text evidence="5">The sequence shown here is derived from an EMBL/GenBank/DDBJ whole genome shotgun (WGS) entry which is preliminary data.</text>
</comment>
<evidence type="ECO:0000256" key="3">
    <source>
        <dbReference type="SAM" id="MobiDB-lite"/>
    </source>
</evidence>
<dbReference type="Gene3D" id="2.120.10.30">
    <property type="entry name" value="TolB, C-terminal domain"/>
    <property type="match status" value="2"/>
</dbReference>
<proteinExistence type="inferred from homology"/>
<dbReference type="Gene3D" id="1.25.40.10">
    <property type="entry name" value="Tetratricopeptide repeat domain"/>
    <property type="match status" value="1"/>
</dbReference>
<dbReference type="InterPro" id="IPR011659">
    <property type="entry name" value="WD40"/>
</dbReference>
<dbReference type="SUPFAM" id="SSF69304">
    <property type="entry name" value="Tricorn protease N-terminal domain"/>
    <property type="match status" value="1"/>
</dbReference>
<feature type="region of interest" description="Disordered" evidence="3">
    <location>
        <begin position="106"/>
        <end position="133"/>
    </location>
</feature>
<evidence type="ECO:0000313" key="5">
    <source>
        <dbReference type="EMBL" id="TQE94895.1"/>
    </source>
</evidence>
<protein>
    <recommendedName>
        <fullName evidence="7">Tetratricopeptide repeat protein</fullName>
    </recommendedName>
</protein>
<feature type="transmembrane region" description="Helical" evidence="4">
    <location>
        <begin position="12"/>
        <end position="37"/>
    </location>
</feature>
<accession>A0A540VDQ4</accession>
<gene>
    <name evidence="5" type="ORF">FKZ61_14880</name>
</gene>
<keyword evidence="4" id="KW-0812">Transmembrane</keyword>
<dbReference type="Pfam" id="PF07676">
    <property type="entry name" value="PD40"/>
    <property type="match status" value="3"/>
</dbReference>
<evidence type="ECO:0008006" key="7">
    <source>
        <dbReference type="Google" id="ProtNLM"/>
    </source>
</evidence>
<feature type="compositionally biased region" description="Low complexity" evidence="3">
    <location>
        <begin position="315"/>
        <end position="331"/>
    </location>
</feature>
<evidence type="ECO:0000256" key="1">
    <source>
        <dbReference type="ARBA" id="ARBA00009820"/>
    </source>
</evidence>
<feature type="region of interest" description="Disordered" evidence="3">
    <location>
        <begin position="307"/>
        <end position="334"/>
    </location>
</feature>
<dbReference type="RefSeq" id="WP_141610937.1">
    <property type="nucleotide sequence ID" value="NZ_VIGC02000019.1"/>
</dbReference>
<dbReference type="PANTHER" id="PTHR36842">
    <property type="entry name" value="PROTEIN TOLB HOMOLOG"/>
    <property type="match status" value="1"/>
</dbReference>
<keyword evidence="4" id="KW-1133">Transmembrane helix</keyword>
<dbReference type="OrthoDB" id="139813at2"/>
<sequence>MTQRRPNTIFPSWLLWVIGPVTVLAAAVIVLAVVLGIQAGQRQIEIQRRQQVGIALQRATDYRTEGNLEAALAEYQRVLMLDPGNAAAVAGIESLLQMAGGGQGEAGSTLAGTAPVTSTNGTAAPASPDQPPQEAAWTAAQDAYTHGRWQDAIDILLRLQAEDPAFQPERVQEMLFNAYVNLAAEKDQAGLLEEALALVDKALALRPTASELRAARTQAAQYLDMLSYYGVDWGRTVQMLEELYQRDPSYRDVAERLVTARYAYGESLADDGAWCLAAEEYTAAIGLEVRPGSIARRDELQALCENPPTAATVDPGEGTAAPGQATQAAETSPAAIATDAPVTGSTSAAPAGGSLSGRLLYSAVDAVTGQTHIYLQPLGSDGPPTILVSDGQQPALRPDGQRLVYRNLRDDMRGLTGYDPATGLSLRFTKFAEDSLPSWNREGNRLAFASNREGDRRWRIYVMWADVDAEATSMGFGESPDWSPAGDRIVFRGCDETGNRCGLWTMTGTGADRKPLTTVPADTRPVWAPDGSFVAFMSDGRDGNFDIYRVDASGGQVTRLTTEAAVDVLPAVSPDGRWVAFLSNRNGAWAIWAVPSTGGDARLLAQIEGNIDNWHEQGIQWVR</sequence>
<dbReference type="EMBL" id="VIGC01000019">
    <property type="protein sequence ID" value="TQE94895.1"/>
    <property type="molecule type" value="Genomic_DNA"/>
</dbReference>
<comment type="similarity">
    <text evidence="1">Belongs to the TolB family.</text>
</comment>
<dbReference type="InterPro" id="IPR019734">
    <property type="entry name" value="TPR_rpt"/>
</dbReference>
<dbReference type="SMART" id="SM00028">
    <property type="entry name" value="TPR"/>
    <property type="match status" value="2"/>
</dbReference>
<keyword evidence="6" id="KW-1185">Reference proteome</keyword>
<dbReference type="InterPro" id="IPR011990">
    <property type="entry name" value="TPR-like_helical_dom_sf"/>
</dbReference>
<dbReference type="SUPFAM" id="SSF48452">
    <property type="entry name" value="TPR-like"/>
    <property type="match status" value="1"/>
</dbReference>
<name>A0A540VDQ4_9CHLR</name>
<dbReference type="PROSITE" id="PS50005">
    <property type="entry name" value="TPR"/>
    <property type="match status" value="1"/>
</dbReference>
<keyword evidence="4" id="KW-0472">Membrane</keyword>
<feature type="repeat" description="TPR" evidence="2">
    <location>
        <begin position="52"/>
        <end position="85"/>
    </location>
</feature>
<organism evidence="5 6">
    <name type="scientific">Litorilinea aerophila</name>
    <dbReference type="NCBI Taxonomy" id="1204385"/>
    <lineage>
        <taxon>Bacteria</taxon>
        <taxon>Bacillati</taxon>
        <taxon>Chloroflexota</taxon>
        <taxon>Caldilineae</taxon>
        <taxon>Caldilineales</taxon>
        <taxon>Caldilineaceae</taxon>
        <taxon>Litorilinea</taxon>
    </lineage>
</organism>
<dbReference type="InterPro" id="IPR011042">
    <property type="entry name" value="6-blade_b-propeller_TolB-like"/>
</dbReference>
<evidence type="ECO:0000313" key="6">
    <source>
        <dbReference type="Proteomes" id="UP000317371"/>
    </source>
</evidence>
<keyword evidence="2" id="KW-0802">TPR repeat</keyword>
<dbReference type="Proteomes" id="UP000317371">
    <property type="component" value="Unassembled WGS sequence"/>
</dbReference>
<reference evidence="5 6" key="1">
    <citation type="submission" date="2019-06" db="EMBL/GenBank/DDBJ databases">
        <title>Genome sequence of Litorilinea aerophila BAA-2444.</title>
        <authorList>
            <person name="Maclea K.S."/>
            <person name="Maurais E.G."/>
            <person name="Iannazzi L.C."/>
        </authorList>
    </citation>
    <scope>NUCLEOTIDE SEQUENCE [LARGE SCALE GENOMIC DNA]</scope>
    <source>
        <strain evidence="5 6">ATCC BAA-2444</strain>
    </source>
</reference>
<dbReference type="PANTHER" id="PTHR36842:SF1">
    <property type="entry name" value="PROTEIN TOLB"/>
    <property type="match status" value="1"/>
</dbReference>
<dbReference type="AlphaFoldDB" id="A0A540VDQ4"/>
<evidence type="ECO:0000256" key="4">
    <source>
        <dbReference type="SAM" id="Phobius"/>
    </source>
</evidence>
<dbReference type="InParanoid" id="A0A540VDQ4"/>
<evidence type="ECO:0000256" key="2">
    <source>
        <dbReference type="PROSITE-ProRule" id="PRU00339"/>
    </source>
</evidence>